<reference evidence="2 3" key="1">
    <citation type="submission" date="2024-04" db="EMBL/GenBank/DDBJ databases">
        <authorList>
            <person name="Rising A."/>
            <person name="Reimegard J."/>
            <person name="Sonavane S."/>
            <person name="Akerstrom W."/>
            <person name="Nylinder S."/>
            <person name="Hedman E."/>
            <person name="Kallberg Y."/>
        </authorList>
    </citation>
    <scope>NUCLEOTIDE SEQUENCE [LARGE SCALE GENOMIC DNA]</scope>
</reference>
<dbReference type="Gene3D" id="1.25.40.420">
    <property type="match status" value="1"/>
</dbReference>
<evidence type="ECO:0000313" key="3">
    <source>
        <dbReference type="Proteomes" id="UP001497382"/>
    </source>
</evidence>
<organism evidence="2 3">
    <name type="scientific">Larinioides sclopetarius</name>
    <dbReference type="NCBI Taxonomy" id="280406"/>
    <lineage>
        <taxon>Eukaryota</taxon>
        <taxon>Metazoa</taxon>
        <taxon>Ecdysozoa</taxon>
        <taxon>Arthropoda</taxon>
        <taxon>Chelicerata</taxon>
        <taxon>Arachnida</taxon>
        <taxon>Araneae</taxon>
        <taxon>Araneomorphae</taxon>
        <taxon>Entelegynae</taxon>
        <taxon>Araneoidea</taxon>
        <taxon>Araneidae</taxon>
        <taxon>Larinioides</taxon>
    </lineage>
</organism>
<dbReference type="SMART" id="SM00225">
    <property type="entry name" value="BTB"/>
    <property type="match status" value="1"/>
</dbReference>
<dbReference type="AlphaFoldDB" id="A0AAV2BRE0"/>
<accession>A0AAV2BRE0</accession>
<name>A0AAV2BRE0_9ARAC</name>
<dbReference type="PROSITE" id="PS50097">
    <property type="entry name" value="BTB"/>
    <property type="match status" value="1"/>
</dbReference>
<proteinExistence type="predicted"/>
<dbReference type="InterPro" id="IPR000210">
    <property type="entry name" value="BTB/POZ_dom"/>
</dbReference>
<dbReference type="Proteomes" id="UP001497382">
    <property type="component" value="Unassembled WGS sequence"/>
</dbReference>
<dbReference type="Pfam" id="PF00651">
    <property type="entry name" value="BTB"/>
    <property type="match status" value="1"/>
</dbReference>
<dbReference type="Gene3D" id="3.30.710.10">
    <property type="entry name" value="Potassium Channel Kv1.1, Chain A"/>
    <property type="match status" value="1"/>
</dbReference>
<evidence type="ECO:0000313" key="2">
    <source>
        <dbReference type="EMBL" id="CAL1298356.1"/>
    </source>
</evidence>
<sequence length="215" mass="25104">MKETNSSETYLKTVNVSKRPLLNQKITLSLESPDGPLSTFKNDMKTLYNDHLFSDIVLRTDTEEFQAHRSILSARSPVFRSMFSTDMKEKADKCVEISDLSSDTVRRMLLFLYSDFVEELNLKSAKELYFAADKYDIISLKRRCAVFMQRNLCPSNVCEVLVLADMHQDRDLKSAVYDYIQKNDKKVFASDEWKLFMENNSYIAAHVMHNRYMKN</sequence>
<dbReference type="SUPFAM" id="SSF54695">
    <property type="entry name" value="POZ domain"/>
    <property type="match status" value="1"/>
</dbReference>
<dbReference type="CDD" id="cd18186">
    <property type="entry name" value="BTB_POZ_ZBTB_KLHL-like"/>
    <property type="match status" value="1"/>
</dbReference>
<comment type="caution">
    <text evidence="2">The sequence shown here is derived from an EMBL/GenBank/DDBJ whole genome shotgun (WGS) entry which is preliminary data.</text>
</comment>
<gene>
    <name evidence="2" type="ORF">LARSCL_LOCUS20810</name>
</gene>
<dbReference type="InterPro" id="IPR011333">
    <property type="entry name" value="SKP1/BTB/POZ_sf"/>
</dbReference>
<keyword evidence="3" id="KW-1185">Reference proteome</keyword>
<protein>
    <recommendedName>
        <fullName evidence="1">BTB domain-containing protein</fullName>
    </recommendedName>
</protein>
<dbReference type="EMBL" id="CAXIEN010000459">
    <property type="protein sequence ID" value="CAL1298356.1"/>
    <property type="molecule type" value="Genomic_DNA"/>
</dbReference>
<dbReference type="PANTHER" id="PTHR24413">
    <property type="entry name" value="SPECKLE-TYPE POZ PROTEIN"/>
    <property type="match status" value="1"/>
</dbReference>
<feature type="domain" description="BTB" evidence="1">
    <location>
        <begin position="54"/>
        <end position="121"/>
    </location>
</feature>
<evidence type="ECO:0000259" key="1">
    <source>
        <dbReference type="PROSITE" id="PS50097"/>
    </source>
</evidence>